<dbReference type="SMART" id="SM00849">
    <property type="entry name" value="Lactamase_B"/>
    <property type="match status" value="1"/>
</dbReference>
<dbReference type="CDD" id="cd07731">
    <property type="entry name" value="ComA-like_MBL-fold"/>
    <property type="match status" value="1"/>
</dbReference>
<protein>
    <submittedName>
        <fullName evidence="3">MBL fold metallo-hydrolase</fullName>
    </submittedName>
</protein>
<dbReference type="InterPro" id="IPR052159">
    <property type="entry name" value="Competence_DNA_uptake"/>
</dbReference>
<dbReference type="PANTHER" id="PTHR30619:SF1">
    <property type="entry name" value="RECOMBINATION PROTEIN 2"/>
    <property type="match status" value="1"/>
</dbReference>
<dbReference type="RefSeq" id="WP_173742803.1">
    <property type="nucleotide sequence ID" value="NZ_JAAIPF010000006.1"/>
</dbReference>
<reference evidence="3 4" key="1">
    <citation type="journal article" date="2020" name="Cell Host Microbe">
        <title>Functional and Genomic Variation between Human-Derived Isolates of Lachnospiraceae Reveals Inter- and Intra-Species Diversity.</title>
        <authorList>
            <person name="Sorbara M.T."/>
            <person name="Littmann E.R."/>
            <person name="Fontana E."/>
            <person name="Moody T.U."/>
            <person name="Kohout C.E."/>
            <person name="Gjonbalaj M."/>
            <person name="Eaton V."/>
            <person name="Seok R."/>
            <person name="Leiner I.M."/>
            <person name="Pamer E.G."/>
        </authorList>
    </citation>
    <scope>NUCLEOTIDE SEQUENCE [LARGE SCALE GENOMIC DNA]</scope>
    <source>
        <strain evidence="3 4">MSK.20.11</strain>
    </source>
</reference>
<evidence type="ECO:0000259" key="2">
    <source>
        <dbReference type="SMART" id="SM00849"/>
    </source>
</evidence>
<dbReference type="InterPro" id="IPR036866">
    <property type="entry name" value="RibonucZ/Hydroxyglut_hydro"/>
</dbReference>
<accession>A0ABX2GLH3</accession>
<keyword evidence="4" id="KW-1185">Reference proteome</keyword>
<name>A0ABX2GLH3_9FIRM</name>
<proteinExistence type="predicted"/>
<comment type="caution">
    <text evidence="3">The sequence shown here is derived from an EMBL/GenBank/DDBJ whole genome shotgun (WGS) entry which is preliminary data.</text>
</comment>
<keyword evidence="1" id="KW-0472">Membrane</keyword>
<dbReference type="Gene3D" id="3.60.15.10">
    <property type="entry name" value="Ribonuclease Z/Hydroxyacylglutathione hydrolase-like"/>
    <property type="match status" value="1"/>
</dbReference>
<evidence type="ECO:0000313" key="4">
    <source>
        <dbReference type="Proteomes" id="UP000822152"/>
    </source>
</evidence>
<evidence type="ECO:0000313" key="3">
    <source>
        <dbReference type="EMBL" id="NSF73094.1"/>
    </source>
</evidence>
<organism evidence="3 4">
    <name type="scientific">Blautia wexlerae</name>
    <dbReference type="NCBI Taxonomy" id="418240"/>
    <lineage>
        <taxon>Bacteria</taxon>
        <taxon>Bacillati</taxon>
        <taxon>Bacillota</taxon>
        <taxon>Clostridia</taxon>
        <taxon>Lachnospirales</taxon>
        <taxon>Lachnospiraceae</taxon>
        <taxon>Blautia</taxon>
    </lineage>
</organism>
<feature type="transmembrane region" description="Helical" evidence="1">
    <location>
        <begin position="20"/>
        <end position="37"/>
    </location>
</feature>
<dbReference type="Pfam" id="PF00753">
    <property type="entry name" value="Lactamase_B"/>
    <property type="match status" value="1"/>
</dbReference>
<sequence length="306" mass="34496">MMYEKRIERIQRVRIRRWKLPMLCIGMLGFGIWLLGYRARPNLRIACLDVGQGDGIVLEIEGTWNLLIDGGSSNQSAVGQYQILPYLKSRGISRLDGIFISHTDGDHISGTEEILEYVGKGLTSIRVDHLILPDWEEEPENYLKLRELAQTADVQVLQVKAGDRICYGNAQLDILWPEKGAVGEDVNEEAMVMELEYGKFKGLFTGDIGMETEKKLQSAHRLEDVDFLKVAHHGSRYSTGEEFLNVVKPELAVISCSASNTYGHPSPETLRRLENAGTEICRTDRSGAVIVEVDEEKMKVQRFVID</sequence>
<gene>
    <name evidence="3" type="ORF">G4952_04490</name>
</gene>
<dbReference type="InterPro" id="IPR001279">
    <property type="entry name" value="Metallo-B-lactamas"/>
</dbReference>
<dbReference type="SUPFAM" id="SSF56281">
    <property type="entry name" value="Metallo-hydrolase/oxidoreductase"/>
    <property type="match status" value="1"/>
</dbReference>
<dbReference type="PANTHER" id="PTHR30619">
    <property type="entry name" value="DNA INTERNALIZATION/COMPETENCE PROTEIN COMEC/REC2"/>
    <property type="match status" value="1"/>
</dbReference>
<dbReference type="InterPro" id="IPR035681">
    <property type="entry name" value="ComA-like_MBL"/>
</dbReference>
<keyword evidence="1" id="KW-1133">Transmembrane helix</keyword>
<evidence type="ECO:0000256" key="1">
    <source>
        <dbReference type="SAM" id="Phobius"/>
    </source>
</evidence>
<dbReference type="Proteomes" id="UP000822152">
    <property type="component" value="Unassembled WGS sequence"/>
</dbReference>
<feature type="domain" description="Metallo-beta-lactamase" evidence="2">
    <location>
        <begin position="52"/>
        <end position="258"/>
    </location>
</feature>
<dbReference type="EMBL" id="JAAIPF010000006">
    <property type="protein sequence ID" value="NSF73094.1"/>
    <property type="molecule type" value="Genomic_DNA"/>
</dbReference>
<keyword evidence="1" id="KW-0812">Transmembrane</keyword>